<dbReference type="PATRIC" id="fig|751945.3.peg.1351"/>
<name>K7R637_THEOS</name>
<feature type="chain" id="PRO_5007921314" evidence="2">
    <location>
        <begin position="17"/>
        <end position="301"/>
    </location>
</feature>
<sequence>MRLFLALFLALGLASAQENVVAQVGPEAITKEAFELRYGLFIKSALGQLGLPDTEETRALLAQYRAPYLEALAEERALLLRAQREGLFPKEEEVEARVQELRGAFPSEEAFLEALRGAGLPDLPTYRTLLREALALEALEARYRARLQVSPAALRFLYHLNPPRRPALACARHILVPTLEEAKDLLNRLERGASFAELAQAHSQDPGSAPQGGALGCEARGAYVPAFDQALWALRPGEVSAPVRTEFGYHLILLERLLPAGRVPLEEVAEELKAPILDRAWERLSRALIRPYPIQIFPERL</sequence>
<keyword evidence="2" id="KW-0732">Signal</keyword>
<evidence type="ECO:0000256" key="2">
    <source>
        <dbReference type="SAM" id="SignalP"/>
    </source>
</evidence>
<keyword evidence="1" id="KW-0697">Rotamase</keyword>
<dbReference type="PANTHER" id="PTHR47245:SF2">
    <property type="entry name" value="PEPTIDYL-PROLYL CIS-TRANS ISOMERASE HP_0175-RELATED"/>
    <property type="match status" value="1"/>
</dbReference>
<dbReference type="AlphaFoldDB" id="K7R637"/>
<dbReference type="InterPro" id="IPR050245">
    <property type="entry name" value="PrsA_foldase"/>
</dbReference>
<keyword evidence="5" id="KW-1185">Reference proteome</keyword>
<dbReference type="InterPro" id="IPR027304">
    <property type="entry name" value="Trigger_fact/SurA_dom_sf"/>
</dbReference>
<evidence type="ECO:0000313" key="5">
    <source>
        <dbReference type="Proteomes" id="UP000000211"/>
    </source>
</evidence>
<dbReference type="Proteomes" id="UP000000211">
    <property type="component" value="Chromosome"/>
</dbReference>
<dbReference type="GO" id="GO:0003755">
    <property type="term" value="F:peptidyl-prolyl cis-trans isomerase activity"/>
    <property type="evidence" value="ECO:0007669"/>
    <property type="project" value="UniProtKB-KW"/>
</dbReference>
<dbReference type="KEGG" id="tos:Theos_1367"/>
<protein>
    <submittedName>
        <fullName evidence="4">Parvulin-like peptidyl-prolyl isomerase</fullName>
    </submittedName>
</protein>
<evidence type="ECO:0000259" key="3">
    <source>
        <dbReference type="PROSITE" id="PS50198"/>
    </source>
</evidence>
<evidence type="ECO:0000256" key="1">
    <source>
        <dbReference type="PROSITE-ProRule" id="PRU00278"/>
    </source>
</evidence>
<dbReference type="InterPro" id="IPR023058">
    <property type="entry name" value="PPIase_PpiC_CS"/>
</dbReference>
<dbReference type="PANTHER" id="PTHR47245">
    <property type="entry name" value="PEPTIDYLPROLYL ISOMERASE"/>
    <property type="match status" value="1"/>
</dbReference>
<dbReference type="Pfam" id="PF13624">
    <property type="entry name" value="SurA_N_3"/>
    <property type="match status" value="1"/>
</dbReference>
<dbReference type="SUPFAM" id="SSF54534">
    <property type="entry name" value="FKBP-like"/>
    <property type="match status" value="1"/>
</dbReference>
<dbReference type="InterPro" id="IPR000297">
    <property type="entry name" value="PPIase_PpiC"/>
</dbReference>
<dbReference type="eggNOG" id="COG0760">
    <property type="taxonomic scope" value="Bacteria"/>
</dbReference>
<organism evidence="4 5">
    <name type="scientific">Thermus oshimai JL-2</name>
    <dbReference type="NCBI Taxonomy" id="751945"/>
    <lineage>
        <taxon>Bacteria</taxon>
        <taxon>Thermotogati</taxon>
        <taxon>Deinococcota</taxon>
        <taxon>Deinococci</taxon>
        <taxon>Thermales</taxon>
        <taxon>Thermaceae</taxon>
        <taxon>Thermus</taxon>
    </lineage>
</organism>
<dbReference type="Gene3D" id="3.10.50.40">
    <property type="match status" value="1"/>
</dbReference>
<evidence type="ECO:0000313" key="4">
    <source>
        <dbReference type="EMBL" id="AFV76399.1"/>
    </source>
</evidence>
<dbReference type="HOGENOM" id="CLU_034646_5_3_0"/>
<dbReference type="PROSITE" id="PS01096">
    <property type="entry name" value="PPIC_PPIASE_1"/>
    <property type="match status" value="1"/>
</dbReference>
<proteinExistence type="predicted"/>
<feature type="domain" description="PpiC" evidence="3">
    <location>
        <begin position="166"/>
        <end position="256"/>
    </location>
</feature>
<dbReference type="Pfam" id="PF00639">
    <property type="entry name" value="Rotamase"/>
    <property type="match status" value="1"/>
</dbReference>
<reference evidence="4 5" key="1">
    <citation type="journal article" date="2013" name="Genome Announc.">
        <title>Whole Genome Sequencing of Thermus oshimai JL-2 and Thermus thermophilus JL-18, Incomplete Denitrifiers from the United States Great Basin.</title>
        <authorList>
            <person name="Murugapiran S.K."/>
            <person name="Huntemann M."/>
            <person name="Wei C.L."/>
            <person name="Han J."/>
            <person name="Detter J.C."/>
            <person name="Han C.S."/>
            <person name="Erkkila T.H."/>
            <person name="Teshima H."/>
            <person name="Chen A."/>
            <person name="Kyrpides N."/>
            <person name="Mavrommatis K."/>
            <person name="Markowitz V."/>
            <person name="Szeto E."/>
            <person name="Ivanova N."/>
            <person name="Pagani I."/>
            <person name="Lam J."/>
            <person name="McDonald A.I."/>
            <person name="Dodsworth J.A."/>
            <person name="Pati A."/>
            <person name="Goodwin L."/>
            <person name="Peters L."/>
            <person name="Pitluck S."/>
            <person name="Woyke T."/>
            <person name="Hedlund B.P."/>
        </authorList>
    </citation>
    <scope>NUCLEOTIDE SEQUENCE</scope>
    <source>
        <strain evidence="4 5">JL-2</strain>
    </source>
</reference>
<dbReference type="EMBL" id="CP003249">
    <property type="protein sequence ID" value="AFV76399.1"/>
    <property type="molecule type" value="Genomic_DNA"/>
</dbReference>
<dbReference type="STRING" id="751945.Theos_1367"/>
<gene>
    <name evidence="4" type="ORF">Theos_1367</name>
</gene>
<dbReference type="RefSeq" id="WP_016329585.1">
    <property type="nucleotide sequence ID" value="NC_019386.1"/>
</dbReference>
<dbReference type="Gene3D" id="1.10.4030.10">
    <property type="entry name" value="Porin chaperone SurA, peptide-binding domain"/>
    <property type="match status" value="1"/>
</dbReference>
<keyword evidence="1 4" id="KW-0413">Isomerase</keyword>
<feature type="signal peptide" evidence="2">
    <location>
        <begin position="1"/>
        <end position="16"/>
    </location>
</feature>
<dbReference type="SUPFAM" id="SSF109998">
    <property type="entry name" value="Triger factor/SurA peptide-binding domain-like"/>
    <property type="match status" value="1"/>
</dbReference>
<dbReference type="PROSITE" id="PS50198">
    <property type="entry name" value="PPIC_PPIASE_2"/>
    <property type="match status" value="1"/>
</dbReference>
<accession>K7R637</accession>
<dbReference type="OrthoDB" id="14196at2"/>
<dbReference type="InterPro" id="IPR046357">
    <property type="entry name" value="PPIase_dom_sf"/>
</dbReference>